<dbReference type="GO" id="GO:0005524">
    <property type="term" value="F:ATP binding"/>
    <property type="evidence" value="ECO:0007669"/>
    <property type="project" value="UniProtKB-KW"/>
</dbReference>
<evidence type="ECO:0000256" key="2">
    <source>
        <dbReference type="ARBA" id="ARBA00022840"/>
    </source>
</evidence>
<dbReference type="InterPro" id="IPR029056">
    <property type="entry name" value="Ribokinase-like"/>
</dbReference>
<organism evidence="8 9">
    <name type="scientific">Pelistega europaea</name>
    <dbReference type="NCBI Taxonomy" id="106147"/>
    <lineage>
        <taxon>Bacteria</taxon>
        <taxon>Pseudomonadati</taxon>
        <taxon>Pseudomonadota</taxon>
        <taxon>Betaproteobacteria</taxon>
        <taxon>Burkholderiales</taxon>
        <taxon>Alcaligenaceae</taxon>
        <taxon>Pelistega</taxon>
    </lineage>
</organism>
<dbReference type="Pfam" id="PF01256">
    <property type="entry name" value="Carb_kinase"/>
    <property type="match status" value="1"/>
</dbReference>
<evidence type="ECO:0000313" key="9">
    <source>
        <dbReference type="Proteomes" id="UP000541421"/>
    </source>
</evidence>
<comment type="subunit">
    <text evidence="6">Homotetramer.</text>
</comment>
<evidence type="ECO:0000256" key="6">
    <source>
        <dbReference type="HAMAP-Rule" id="MF_01965"/>
    </source>
</evidence>
<dbReference type="InterPro" id="IPR017953">
    <property type="entry name" value="Carbohydrate_kinase_pred_CS"/>
</dbReference>
<dbReference type="CDD" id="cd01171">
    <property type="entry name" value="YXKO-related"/>
    <property type="match status" value="1"/>
</dbReference>
<evidence type="ECO:0000256" key="5">
    <source>
        <dbReference type="ARBA" id="ARBA00023239"/>
    </source>
</evidence>
<evidence type="ECO:0000256" key="1">
    <source>
        <dbReference type="ARBA" id="ARBA00022741"/>
    </source>
</evidence>
<evidence type="ECO:0000313" key="8">
    <source>
        <dbReference type="EMBL" id="NOL48729.1"/>
    </source>
</evidence>
<keyword evidence="9" id="KW-1185">Reference proteome</keyword>
<dbReference type="EMBL" id="JABGBO010000001">
    <property type="protein sequence ID" value="NOL48729.1"/>
    <property type="molecule type" value="Genomic_DNA"/>
</dbReference>
<sequence length="296" mass="30485">MSNPNLQVSAEVRALFPDVFKARPVDSHKGTFGSLGVIGGASGMSGAAVLAGTAAAYMGAGKVWVGFNQDSLPMPIIPGQPEILLATAKELMQRKDIDAWVIGCGFGLSDSSAELLRRILLLGIERAEHNVPMLLDADALTLLSLHEDLAALARQCPSIIITPHAAEAARLLHVSTELVAADRKTAVSALSDQYGGIAVLKGYQTLVADGAAVYQNNSGNPGLSTGGSGDVLSGIIGALLAQGISAWQATRAGVWLHGAAADYLRDLHGGEIGMLAGELPVAARAVRNAGVIRVKG</sequence>
<keyword evidence="3 6" id="KW-0521">NADP</keyword>
<dbReference type="NCBIfam" id="TIGR00196">
    <property type="entry name" value="yjeF_cterm"/>
    <property type="match status" value="1"/>
</dbReference>
<gene>
    <name evidence="6" type="primary">nnrD</name>
    <name evidence="8" type="ORF">HKX40_01050</name>
</gene>
<evidence type="ECO:0000259" key="7">
    <source>
        <dbReference type="PROSITE" id="PS51383"/>
    </source>
</evidence>
<feature type="binding site" evidence="6">
    <location>
        <position position="229"/>
    </location>
    <ligand>
        <name>AMP</name>
        <dbReference type="ChEBI" id="CHEBI:456215"/>
    </ligand>
</feature>
<proteinExistence type="inferred from homology"/>
<dbReference type="PROSITE" id="PS01050">
    <property type="entry name" value="YJEF_C_2"/>
    <property type="match status" value="1"/>
</dbReference>
<accession>A0A7Y4L862</accession>
<dbReference type="AlphaFoldDB" id="A0A7Y4L862"/>
<name>A0A7Y4L862_9BURK</name>
<comment type="catalytic activity">
    <reaction evidence="6">
        <text>(6S)-NADPHX + ADP = AMP + phosphate + NADPH + H(+)</text>
        <dbReference type="Rhea" id="RHEA:32235"/>
        <dbReference type="ChEBI" id="CHEBI:15378"/>
        <dbReference type="ChEBI" id="CHEBI:43474"/>
        <dbReference type="ChEBI" id="CHEBI:57783"/>
        <dbReference type="ChEBI" id="CHEBI:64076"/>
        <dbReference type="ChEBI" id="CHEBI:456215"/>
        <dbReference type="ChEBI" id="CHEBI:456216"/>
        <dbReference type="EC" id="4.2.1.136"/>
    </reaction>
</comment>
<dbReference type="GO" id="GO:0046496">
    <property type="term" value="P:nicotinamide nucleotide metabolic process"/>
    <property type="evidence" value="ECO:0007669"/>
    <property type="project" value="UniProtKB-UniRule"/>
</dbReference>
<dbReference type="PANTHER" id="PTHR12592:SF0">
    <property type="entry name" value="ATP-DEPENDENT (S)-NAD(P)H-HYDRATE DEHYDRATASE"/>
    <property type="match status" value="1"/>
</dbReference>
<protein>
    <recommendedName>
        <fullName evidence="6">ADP-dependent (S)-NAD(P)H-hydrate dehydratase</fullName>
        <ecNumber evidence="6">4.2.1.136</ecNumber>
    </recommendedName>
    <alternativeName>
        <fullName evidence="6">ADP-dependent NAD(P)HX dehydratase</fullName>
    </alternativeName>
</protein>
<comment type="cofactor">
    <cofactor evidence="6">
        <name>Mg(2+)</name>
        <dbReference type="ChEBI" id="CHEBI:18420"/>
    </cofactor>
</comment>
<feature type="binding site" evidence="6">
    <location>
        <position position="164"/>
    </location>
    <ligand>
        <name>(6S)-NADPHX</name>
        <dbReference type="ChEBI" id="CHEBI:64076"/>
    </ligand>
</feature>
<dbReference type="Proteomes" id="UP000541421">
    <property type="component" value="Unassembled WGS sequence"/>
</dbReference>
<comment type="caution">
    <text evidence="8">The sequence shown here is derived from an EMBL/GenBank/DDBJ whole genome shotgun (WGS) entry which is preliminary data.</text>
</comment>
<evidence type="ECO:0000256" key="4">
    <source>
        <dbReference type="ARBA" id="ARBA00023027"/>
    </source>
</evidence>
<dbReference type="HAMAP" id="MF_01965">
    <property type="entry name" value="NADHX_dehydratase"/>
    <property type="match status" value="1"/>
</dbReference>
<keyword evidence="2 6" id="KW-0067">ATP-binding</keyword>
<evidence type="ECO:0000256" key="3">
    <source>
        <dbReference type="ARBA" id="ARBA00022857"/>
    </source>
</evidence>
<dbReference type="SUPFAM" id="SSF53613">
    <property type="entry name" value="Ribokinase-like"/>
    <property type="match status" value="1"/>
</dbReference>
<dbReference type="PANTHER" id="PTHR12592">
    <property type="entry name" value="ATP-DEPENDENT (S)-NAD(P)H-HYDRATE DEHYDRATASE FAMILY MEMBER"/>
    <property type="match status" value="1"/>
</dbReference>
<keyword evidence="1 6" id="KW-0547">Nucleotide-binding</keyword>
<feature type="domain" description="YjeF C-terminal" evidence="7">
    <location>
        <begin position="12"/>
        <end position="290"/>
    </location>
</feature>
<feature type="binding site" evidence="6">
    <location>
        <position position="105"/>
    </location>
    <ligand>
        <name>(6S)-NADPHX</name>
        <dbReference type="ChEBI" id="CHEBI:64076"/>
    </ligand>
</feature>
<dbReference type="GO" id="GO:0052855">
    <property type="term" value="F:ADP-dependent NAD(P)H-hydrate dehydratase activity"/>
    <property type="evidence" value="ECO:0007669"/>
    <property type="project" value="UniProtKB-UniRule"/>
</dbReference>
<dbReference type="Gene3D" id="3.40.1190.20">
    <property type="match status" value="1"/>
</dbReference>
<dbReference type="InterPro" id="IPR000631">
    <property type="entry name" value="CARKD"/>
</dbReference>
<dbReference type="PROSITE" id="PS51383">
    <property type="entry name" value="YJEF_C_3"/>
    <property type="match status" value="1"/>
</dbReference>
<dbReference type="EC" id="4.2.1.136" evidence="6"/>
<comment type="function">
    <text evidence="6">Catalyzes the dehydration of the S-form of NAD(P)HX at the expense of ADP, which is converted to AMP. Together with NAD(P)HX epimerase, which catalyzes the epimerization of the S- and R-forms, the enzyme allows the repair of both epimers of NAD(P)HX, a damaged form of NAD(P)H that is a result of enzymatic or heat-dependent hydration.</text>
</comment>
<dbReference type="GO" id="GO:0052856">
    <property type="term" value="F:NAD(P)HX epimerase activity"/>
    <property type="evidence" value="ECO:0007669"/>
    <property type="project" value="TreeGrafter"/>
</dbReference>
<feature type="binding site" evidence="6">
    <location>
        <position position="47"/>
    </location>
    <ligand>
        <name>(6S)-NADPHX</name>
        <dbReference type="ChEBI" id="CHEBI:64076"/>
    </ligand>
</feature>
<comment type="similarity">
    <text evidence="6">Belongs to the NnrD/CARKD family.</text>
</comment>
<dbReference type="GO" id="GO:0110051">
    <property type="term" value="P:metabolite repair"/>
    <property type="evidence" value="ECO:0007669"/>
    <property type="project" value="TreeGrafter"/>
</dbReference>
<dbReference type="RefSeq" id="WP_171587709.1">
    <property type="nucleotide sequence ID" value="NZ_JABGBO010000001.1"/>
</dbReference>
<feature type="binding site" evidence="6">
    <location>
        <begin position="201"/>
        <end position="205"/>
    </location>
    <ligand>
        <name>AMP</name>
        <dbReference type="ChEBI" id="CHEBI:456215"/>
    </ligand>
</feature>
<reference evidence="8 9" key="1">
    <citation type="submission" date="2020-05" db="EMBL/GenBank/DDBJ databases">
        <authorList>
            <person name="Niu N."/>
        </authorList>
    </citation>
    <scope>NUCLEOTIDE SEQUENCE [LARGE SCALE GENOMIC DNA]</scope>
    <source>
        <strain evidence="8 9">LMG10982</strain>
    </source>
</reference>
<feature type="binding site" evidence="6">
    <location>
        <position position="230"/>
    </location>
    <ligand>
        <name>(6S)-NADPHX</name>
        <dbReference type="ChEBI" id="CHEBI:64076"/>
    </ligand>
</feature>
<keyword evidence="5 6" id="KW-0456">Lyase</keyword>
<comment type="catalytic activity">
    <reaction evidence="6">
        <text>(6S)-NADHX + ADP = AMP + phosphate + NADH + H(+)</text>
        <dbReference type="Rhea" id="RHEA:32223"/>
        <dbReference type="ChEBI" id="CHEBI:15378"/>
        <dbReference type="ChEBI" id="CHEBI:43474"/>
        <dbReference type="ChEBI" id="CHEBI:57945"/>
        <dbReference type="ChEBI" id="CHEBI:64074"/>
        <dbReference type="ChEBI" id="CHEBI:456215"/>
        <dbReference type="ChEBI" id="CHEBI:456216"/>
        <dbReference type="EC" id="4.2.1.136"/>
    </reaction>
</comment>
<keyword evidence="4 6" id="KW-0520">NAD</keyword>